<proteinExistence type="inferred from homology"/>
<organism evidence="4 5">
    <name type="scientific">Ramazzottius varieornatus</name>
    <name type="common">Water bear</name>
    <name type="synonym">Tardigrade</name>
    <dbReference type="NCBI Taxonomy" id="947166"/>
    <lineage>
        <taxon>Eukaryota</taxon>
        <taxon>Metazoa</taxon>
        <taxon>Ecdysozoa</taxon>
        <taxon>Tardigrada</taxon>
        <taxon>Eutardigrada</taxon>
        <taxon>Parachela</taxon>
        <taxon>Hypsibioidea</taxon>
        <taxon>Ramazzottiidae</taxon>
        <taxon>Ramazzottius</taxon>
    </lineage>
</organism>
<dbReference type="PANTHER" id="PTHR19423:SF1">
    <property type="entry name" value="SH3 DOMAIN-BINDING PROTEIN 5"/>
    <property type="match status" value="1"/>
</dbReference>
<dbReference type="Pfam" id="PF05276">
    <property type="entry name" value="SH3BP5"/>
    <property type="match status" value="1"/>
</dbReference>
<gene>
    <name evidence="4" type="primary">RvY_01070-1</name>
    <name evidence="4" type="synonym">RvY_01070.1</name>
    <name evidence="4" type="ORF">RvY_01070</name>
</gene>
<dbReference type="InterPro" id="IPR007940">
    <property type="entry name" value="SH3BP5"/>
</dbReference>
<evidence type="ECO:0008006" key="6">
    <source>
        <dbReference type="Google" id="ProtNLM"/>
    </source>
</evidence>
<dbReference type="GO" id="GO:0005737">
    <property type="term" value="C:cytoplasm"/>
    <property type="evidence" value="ECO:0007669"/>
    <property type="project" value="TreeGrafter"/>
</dbReference>
<protein>
    <recommendedName>
        <fullName evidence="6">SH3 domain-binding protein 5-like</fullName>
    </recommendedName>
</protein>
<reference evidence="4 5" key="1">
    <citation type="journal article" date="2016" name="Nat. Commun.">
        <title>Extremotolerant tardigrade genome and improved radiotolerance of human cultured cells by tardigrade-unique protein.</title>
        <authorList>
            <person name="Hashimoto T."/>
            <person name="Horikawa D.D."/>
            <person name="Saito Y."/>
            <person name="Kuwahara H."/>
            <person name="Kozuka-Hata H."/>
            <person name="Shin-I T."/>
            <person name="Minakuchi Y."/>
            <person name="Ohishi K."/>
            <person name="Motoyama A."/>
            <person name="Aizu T."/>
            <person name="Enomoto A."/>
            <person name="Kondo K."/>
            <person name="Tanaka S."/>
            <person name="Hara Y."/>
            <person name="Koshikawa S."/>
            <person name="Sagara H."/>
            <person name="Miura T."/>
            <person name="Yokobori S."/>
            <person name="Miyagawa K."/>
            <person name="Suzuki Y."/>
            <person name="Kubo T."/>
            <person name="Oyama M."/>
            <person name="Kohara Y."/>
            <person name="Fujiyama A."/>
            <person name="Arakawa K."/>
            <person name="Katayama T."/>
            <person name="Toyoda A."/>
            <person name="Kunieda T."/>
        </authorList>
    </citation>
    <scope>NUCLEOTIDE SEQUENCE [LARGE SCALE GENOMIC DNA]</scope>
    <source>
        <strain evidence="4 5">YOKOZUNA-1</strain>
    </source>
</reference>
<comment type="similarity">
    <text evidence="1">Belongs to the SH3BP5 family.</text>
</comment>
<keyword evidence="5" id="KW-1185">Reference proteome</keyword>
<feature type="region of interest" description="Disordered" evidence="3">
    <location>
        <begin position="423"/>
        <end position="457"/>
    </location>
</feature>
<dbReference type="Proteomes" id="UP000186922">
    <property type="component" value="Unassembled WGS sequence"/>
</dbReference>
<feature type="compositionally biased region" description="Acidic residues" evidence="3">
    <location>
        <begin position="433"/>
        <end position="443"/>
    </location>
</feature>
<feature type="region of interest" description="Disordered" evidence="3">
    <location>
        <begin position="333"/>
        <end position="364"/>
    </location>
</feature>
<feature type="compositionally biased region" description="Polar residues" evidence="3">
    <location>
        <begin position="354"/>
        <end position="364"/>
    </location>
</feature>
<dbReference type="GO" id="GO:0035556">
    <property type="term" value="P:intracellular signal transduction"/>
    <property type="evidence" value="ECO:0007669"/>
    <property type="project" value="InterPro"/>
</dbReference>
<evidence type="ECO:0000256" key="3">
    <source>
        <dbReference type="SAM" id="MobiDB-lite"/>
    </source>
</evidence>
<evidence type="ECO:0000313" key="4">
    <source>
        <dbReference type="EMBL" id="GAU88359.1"/>
    </source>
</evidence>
<comment type="caution">
    <text evidence="4">The sequence shown here is derived from an EMBL/GenBank/DDBJ whole genome shotgun (WGS) entry which is preliminary data.</text>
</comment>
<dbReference type="GO" id="GO:0004860">
    <property type="term" value="F:protein kinase inhibitor activity"/>
    <property type="evidence" value="ECO:0007669"/>
    <property type="project" value="TreeGrafter"/>
</dbReference>
<evidence type="ECO:0000256" key="1">
    <source>
        <dbReference type="ARBA" id="ARBA00007796"/>
    </source>
</evidence>
<feature type="compositionally biased region" description="Basic and acidic residues" evidence="3">
    <location>
        <begin position="444"/>
        <end position="457"/>
    </location>
</feature>
<feature type="compositionally biased region" description="Polar residues" evidence="3">
    <location>
        <begin position="300"/>
        <end position="314"/>
    </location>
</feature>
<evidence type="ECO:0000313" key="5">
    <source>
        <dbReference type="Proteomes" id="UP000186922"/>
    </source>
</evidence>
<keyword evidence="2" id="KW-0175">Coiled coil</keyword>
<dbReference type="PANTHER" id="PTHR19423">
    <property type="entry name" value="SH3 DOMAIN-BINDING PROTEIN 5"/>
    <property type="match status" value="1"/>
</dbReference>
<name>A0A1D1UF00_RAMVA</name>
<sequence>MSIKDQISLASSDSVALEDIDNELDQEEDLENSENLDPRVHVELERLNEASEVINKYEVQLEEAKAAGRQAFCQMTQQLHSLALSLGKCIQKSRPYYESRVDLKKAQTELQQAALLFEKANASLRASKEIVKLTEEGLTRQGGKLDETWQEMLNYSTKKVLQCEQDLRTRQREHWQASKVVAETDIKVKLLEKKFRSSINKSKPYYELYAQLNHFVEKEKLKVHQLEQSIAQAKSAYAEGLSNLEGISEQIHLQRRAKDDQAQRDSGCGTLSETASISGGSLDMTSIADSLPMDGDLSRTAHSSPSSSKSGTLDKNQKIMDALHDIIYQSNYEDEASDGVEKRRSRVASAETGLGSQPNSGSTHSFAMTSPSVRLSGPSNAQSYPLLNALEKEVSRLSVECQTEPSSVMEVAKKKLKTVLSVDSAVDSGSDNEGFEAPEDDMIDGLHLDRPRPTFTF</sequence>
<dbReference type="STRING" id="947166.A0A1D1UF00"/>
<feature type="region of interest" description="Disordered" evidence="3">
    <location>
        <begin position="258"/>
        <end position="315"/>
    </location>
</feature>
<dbReference type="OrthoDB" id="446789at2759"/>
<evidence type="ECO:0000256" key="2">
    <source>
        <dbReference type="ARBA" id="ARBA00023054"/>
    </source>
</evidence>
<dbReference type="AlphaFoldDB" id="A0A1D1UF00"/>
<feature type="compositionally biased region" description="Polar residues" evidence="3">
    <location>
        <begin position="269"/>
        <end position="288"/>
    </location>
</feature>
<accession>A0A1D1UF00</accession>
<dbReference type="EMBL" id="BDGG01000001">
    <property type="protein sequence ID" value="GAU88359.1"/>
    <property type="molecule type" value="Genomic_DNA"/>
</dbReference>